<accession>A0A8J4YDE3</accession>
<dbReference type="Proteomes" id="UP000770661">
    <property type="component" value="Unassembled WGS sequence"/>
</dbReference>
<reference evidence="2" key="1">
    <citation type="submission" date="2020-07" db="EMBL/GenBank/DDBJ databases">
        <title>The High-quality genome of the commercially important snow crab, Chionoecetes opilio.</title>
        <authorList>
            <person name="Jeong J.-H."/>
            <person name="Ryu S."/>
        </authorList>
    </citation>
    <scope>NUCLEOTIDE SEQUENCE</scope>
    <source>
        <strain evidence="2">MADBK_172401_WGS</strain>
        <tissue evidence="2">Digestive gland</tissue>
    </source>
</reference>
<protein>
    <submittedName>
        <fullName evidence="2">Uncharacterized protein</fullName>
    </submittedName>
</protein>
<dbReference type="AlphaFoldDB" id="A0A8J4YDE3"/>
<evidence type="ECO:0000313" key="2">
    <source>
        <dbReference type="EMBL" id="KAG0721656.1"/>
    </source>
</evidence>
<evidence type="ECO:0000256" key="1">
    <source>
        <dbReference type="SAM" id="MobiDB-lite"/>
    </source>
</evidence>
<proteinExistence type="predicted"/>
<feature type="region of interest" description="Disordered" evidence="1">
    <location>
        <begin position="154"/>
        <end position="175"/>
    </location>
</feature>
<sequence length="229" mass="25025">MDLAPEKTRGCSSSPRQLLLISPPYHLTGWRPGAPAESISILGVGREYVLTSPTTSEPFQGKPPGKNYCVPGFSHTFLIPKGSPPYISQIPSLMESPLSRGFLPPFVPSLFDKVQARAQRFKTSERVAGPAFPPSATLSQRRDVAGLARFQDTKAAVPPPGASDSPGQDHTAHPRTAATRDLKLIVLLPGRRPLCFLPSALQKNWNRWAQTHFTLPVTPARPQRCERFG</sequence>
<comment type="caution">
    <text evidence="2">The sequence shown here is derived from an EMBL/GenBank/DDBJ whole genome shotgun (WGS) entry which is preliminary data.</text>
</comment>
<keyword evidence="3" id="KW-1185">Reference proteome</keyword>
<gene>
    <name evidence="2" type="ORF">GWK47_046046</name>
</gene>
<organism evidence="2 3">
    <name type="scientific">Chionoecetes opilio</name>
    <name type="common">Atlantic snow crab</name>
    <name type="synonym">Cancer opilio</name>
    <dbReference type="NCBI Taxonomy" id="41210"/>
    <lineage>
        <taxon>Eukaryota</taxon>
        <taxon>Metazoa</taxon>
        <taxon>Ecdysozoa</taxon>
        <taxon>Arthropoda</taxon>
        <taxon>Crustacea</taxon>
        <taxon>Multicrustacea</taxon>
        <taxon>Malacostraca</taxon>
        <taxon>Eumalacostraca</taxon>
        <taxon>Eucarida</taxon>
        <taxon>Decapoda</taxon>
        <taxon>Pleocyemata</taxon>
        <taxon>Brachyura</taxon>
        <taxon>Eubrachyura</taxon>
        <taxon>Majoidea</taxon>
        <taxon>Majidae</taxon>
        <taxon>Chionoecetes</taxon>
    </lineage>
</organism>
<name>A0A8J4YDE3_CHIOP</name>
<evidence type="ECO:0000313" key="3">
    <source>
        <dbReference type="Proteomes" id="UP000770661"/>
    </source>
</evidence>
<dbReference type="EMBL" id="JACEEZ010010735">
    <property type="protein sequence ID" value="KAG0721656.1"/>
    <property type="molecule type" value="Genomic_DNA"/>
</dbReference>